<dbReference type="Pfam" id="PF00589">
    <property type="entry name" value="Phage_integrase"/>
    <property type="match status" value="1"/>
</dbReference>
<dbReference type="PROSITE" id="PS51898">
    <property type="entry name" value="TYR_RECOMBINASE"/>
    <property type="match status" value="1"/>
</dbReference>
<evidence type="ECO:0000256" key="4">
    <source>
        <dbReference type="ARBA" id="ARBA00023172"/>
    </source>
</evidence>
<feature type="domain" description="Tyr recombinase" evidence="6">
    <location>
        <begin position="183"/>
        <end position="372"/>
    </location>
</feature>
<dbReference type="Proteomes" id="UP000241595">
    <property type="component" value="Unassembled WGS sequence"/>
</dbReference>
<protein>
    <submittedName>
        <fullName evidence="8">Site-specific recombinase XerD</fullName>
    </submittedName>
</protein>
<keyword evidence="2" id="KW-0229">DNA integration</keyword>
<proteinExistence type="inferred from homology"/>
<evidence type="ECO:0000259" key="6">
    <source>
        <dbReference type="PROSITE" id="PS51898"/>
    </source>
</evidence>
<evidence type="ECO:0000259" key="7">
    <source>
        <dbReference type="PROSITE" id="PS51900"/>
    </source>
</evidence>
<dbReference type="InterPro" id="IPR013762">
    <property type="entry name" value="Integrase-like_cat_sf"/>
</dbReference>
<organism evidence="8 9">
    <name type="scientific">Mycobacterium terramassiliense</name>
    <dbReference type="NCBI Taxonomy" id="1841859"/>
    <lineage>
        <taxon>Bacteria</taxon>
        <taxon>Bacillati</taxon>
        <taxon>Actinomycetota</taxon>
        <taxon>Actinomycetes</taxon>
        <taxon>Mycobacteriales</taxon>
        <taxon>Mycobacteriaceae</taxon>
        <taxon>Mycobacterium</taxon>
    </lineage>
</organism>
<dbReference type="SUPFAM" id="SSF56349">
    <property type="entry name" value="DNA breaking-rejoining enzymes"/>
    <property type="match status" value="1"/>
</dbReference>
<dbReference type="Pfam" id="PF14659">
    <property type="entry name" value="Phage_int_SAM_3"/>
    <property type="match status" value="1"/>
</dbReference>
<dbReference type="PANTHER" id="PTHR30349:SF64">
    <property type="entry name" value="PROPHAGE INTEGRASE INTD-RELATED"/>
    <property type="match status" value="1"/>
</dbReference>
<evidence type="ECO:0000313" key="8">
    <source>
        <dbReference type="EMBL" id="SPM31567.1"/>
    </source>
</evidence>
<dbReference type="STRING" id="1841859.GCA_900157385_05089"/>
<dbReference type="CDD" id="cd01189">
    <property type="entry name" value="INT_ICEBs1_C_like"/>
    <property type="match status" value="1"/>
</dbReference>
<dbReference type="InterPro" id="IPR004107">
    <property type="entry name" value="Integrase_SAM-like_N"/>
</dbReference>
<keyword evidence="4" id="KW-0233">DNA recombination</keyword>
<dbReference type="InterPro" id="IPR002104">
    <property type="entry name" value="Integrase_catalytic"/>
</dbReference>
<dbReference type="OrthoDB" id="1822491at2"/>
<dbReference type="PANTHER" id="PTHR30349">
    <property type="entry name" value="PHAGE INTEGRASE-RELATED"/>
    <property type="match status" value="1"/>
</dbReference>
<dbReference type="GO" id="GO:0006310">
    <property type="term" value="P:DNA recombination"/>
    <property type="evidence" value="ECO:0007669"/>
    <property type="project" value="UniProtKB-KW"/>
</dbReference>
<evidence type="ECO:0000313" key="9">
    <source>
        <dbReference type="Proteomes" id="UP000241595"/>
    </source>
</evidence>
<dbReference type="EMBL" id="FTRV01000016">
    <property type="protein sequence ID" value="SPM31567.1"/>
    <property type="molecule type" value="Genomic_DNA"/>
</dbReference>
<dbReference type="InterPro" id="IPR011010">
    <property type="entry name" value="DNA_brk_join_enz"/>
</dbReference>
<evidence type="ECO:0000256" key="2">
    <source>
        <dbReference type="ARBA" id="ARBA00022908"/>
    </source>
</evidence>
<feature type="domain" description="Core-binding (CB)" evidence="7">
    <location>
        <begin position="81"/>
        <end position="161"/>
    </location>
</feature>
<dbReference type="Pfam" id="PF26003">
    <property type="entry name" value="Integrase_N_phage"/>
    <property type="match status" value="1"/>
</dbReference>
<keyword evidence="9" id="KW-1185">Reference proteome</keyword>
<dbReference type="PROSITE" id="PS51900">
    <property type="entry name" value="CB"/>
    <property type="match status" value="1"/>
</dbReference>
<sequence>MATRKRQAPRQRRGWGKLRTLRSGRIQASYVHTDGRRYYATHTYTTRMDAEGWLANERKLIEMGEWTPPEDRDAVRSARTATVREYANKWLTERDLAPKTRQLYRELLDSRILPALGDQMIRAVTPADIRSWWVALGAEKKTPTRNTHAYQLLKTIFNTAREDKAVADNPCQIKSAAKPPKPRDVQALSVAELEKVAEKVPERYRAAVPVAAWCGLRFGELIELRRKDIHVTGDRMVLRIRRQATYVGKKLEVGPPKSDAGIRDVVVPPHVAEILRAHMKTHTGRGPESFVFTTTRGLRLSKTAFTKSVKAGFAAVGKPDMRIHDLRHVGATLAAQAGATTKELMARIGHATPAMAMRYQIAAADRDAAVAARMSELAKGSP</sequence>
<reference evidence="8 9" key="1">
    <citation type="submission" date="2017-01" db="EMBL/GenBank/DDBJ databases">
        <authorList>
            <consortium name="Urmite Genomes"/>
        </authorList>
    </citation>
    <scope>NUCLEOTIDE SEQUENCE [LARGE SCALE GENOMIC DNA]</scope>
    <source>
        <strain evidence="8 9">AB308</strain>
    </source>
</reference>
<dbReference type="AlphaFoldDB" id="A0A2U3NJ58"/>
<dbReference type="InterPro" id="IPR010998">
    <property type="entry name" value="Integrase_recombinase_N"/>
</dbReference>
<dbReference type="Gene3D" id="1.10.150.130">
    <property type="match status" value="1"/>
</dbReference>
<dbReference type="InterPro" id="IPR058717">
    <property type="entry name" value="Phage_L5_Integrase_N"/>
</dbReference>
<evidence type="ECO:0000256" key="3">
    <source>
        <dbReference type="ARBA" id="ARBA00023125"/>
    </source>
</evidence>
<dbReference type="GO" id="GO:0003677">
    <property type="term" value="F:DNA binding"/>
    <property type="evidence" value="ECO:0007669"/>
    <property type="project" value="UniProtKB-UniRule"/>
</dbReference>
<accession>A0A2U3NJ58</accession>
<evidence type="ECO:0000256" key="5">
    <source>
        <dbReference type="PROSITE-ProRule" id="PRU01248"/>
    </source>
</evidence>
<gene>
    <name evidence="8" type="ORF">MTAB308_5086</name>
</gene>
<dbReference type="Gene3D" id="1.10.443.10">
    <property type="entry name" value="Intergrase catalytic core"/>
    <property type="match status" value="1"/>
</dbReference>
<name>A0A2U3NJ58_9MYCO</name>
<comment type="similarity">
    <text evidence="1">Belongs to the 'phage' integrase family.</text>
</comment>
<evidence type="ECO:0000256" key="1">
    <source>
        <dbReference type="ARBA" id="ARBA00008857"/>
    </source>
</evidence>
<keyword evidence="3 5" id="KW-0238">DNA-binding</keyword>
<dbReference type="InterPro" id="IPR050090">
    <property type="entry name" value="Tyrosine_recombinase_XerCD"/>
</dbReference>
<dbReference type="GO" id="GO:0015074">
    <property type="term" value="P:DNA integration"/>
    <property type="evidence" value="ECO:0007669"/>
    <property type="project" value="UniProtKB-KW"/>
</dbReference>
<dbReference type="InterPro" id="IPR044068">
    <property type="entry name" value="CB"/>
</dbReference>